<dbReference type="EMBL" id="KN825264">
    <property type="protein sequence ID" value="KIK92583.1"/>
    <property type="molecule type" value="Genomic_DNA"/>
</dbReference>
<reference evidence="2" key="2">
    <citation type="submission" date="2015-01" db="EMBL/GenBank/DDBJ databases">
        <title>Evolutionary Origins and Diversification of the Mycorrhizal Mutualists.</title>
        <authorList>
            <consortium name="DOE Joint Genome Institute"/>
            <consortium name="Mycorrhizal Genomics Consortium"/>
            <person name="Kohler A."/>
            <person name="Kuo A."/>
            <person name="Nagy L.G."/>
            <person name="Floudas D."/>
            <person name="Copeland A."/>
            <person name="Barry K.W."/>
            <person name="Cichocki N."/>
            <person name="Veneault-Fourrey C."/>
            <person name="LaButti K."/>
            <person name="Lindquist E.A."/>
            <person name="Lipzen A."/>
            <person name="Lundell T."/>
            <person name="Morin E."/>
            <person name="Murat C."/>
            <person name="Riley R."/>
            <person name="Ohm R."/>
            <person name="Sun H."/>
            <person name="Tunlid A."/>
            <person name="Henrissat B."/>
            <person name="Grigoriev I.V."/>
            <person name="Hibbett D.S."/>
            <person name="Martin F."/>
        </authorList>
    </citation>
    <scope>NUCLEOTIDE SEQUENCE [LARGE SCALE GENOMIC DNA]</scope>
    <source>
        <strain evidence="2">Ve08.2h10</strain>
    </source>
</reference>
<sequence>MEHAHLRSLCSTFNAQPASHIARRKAVPTTVSFHLQRCQSSDHRRTKHHSSTELDQSLLVVTSGRLVHASNSDVSQFAETKRVDCCGSGVVPGALSASGTC</sequence>
<evidence type="ECO:0000313" key="1">
    <source>
        <dbReference type="EMBL" id="KIK92583.1"/>
    </source>
</evidence>
<keyword evidence="2" id="KW-1185">Reference proteome</keyword>
<reference evidence="1 2" key="1">
    <citation type="submission" date="2014-04" db="EMBL/GenBank/DDBJ databases">
        <authorList>
            <consortium name="DOE Joint Genome Institute"/>
            <person name="Kuo A."/>
            <person name="Kohler A."/>
            <person name="Jargeat P."/>
            <person name="Nagy L.G."/>
            <person name="Floudas D."/>
            <person name="Copeland A."/>
            <person name="Barry K.W."/>
            <person name="Cichocki N."/>
            <person name="Veneault-Fourrey C."/>
            <person name="LaButti K."/>
            <person name="Lindquist E.A."/>
            <person name="Lipzen A."/>
            <person name="Lundell T."/>
            <person name="Morin E."/>
            <person name="Murat C."/>
            <person name="Sun H."/>
            <person name="Tunlid A."/>
            <person name="Henrissat B."/>
            <person name="Grigoriev I.V."/>
            <person name="Hibbett D.S."/>
            <person name="Martin F."/>
            <person name="Nordberg H.P."/>
            <person name="Cantor M.N."/>
            <person name="Hua S.X."/>
        </authorList>
    </citation>
    <scope>NUCLEOTIDE SEQUENCE [LARGE SCALE GENOMIC DNA]</scope>
    <source>
        <strain evidence="1 2">Ve08.2h10</strain>
    </source>
</reference>
<protein>
    <submittedName>
        <fullName evidence="1">Uncharacterized protein</fullName>
    </submittedName>
</protein>
<proteinExistence type="predicted"/>
<evidence type="ECO:0000313" key="2">
    <source>
        <dbReference type="Proteomes" id="UP000054538"/>
    </source>
</evidence>
<organism evidence="1 2">
    <name type="scientific">Paxillus rubicundulus Ve08.2h10</name>
    <dbReference type="NCBI Taxonomy" id="930991"/>
    <lineage>
        <taxon>Eukaryota</taxon>
        <taxon>Fungi</taxon>
        <taxon>Dikarya</taxon>
        <taxon>Basidiomycota</taxon>
        <taxon>Agaricomycotina</taxon>
        <taxon>Agaricomycetes</taxon>
        <taxon>Agaricomycetidae</taxon>
        <taxon>Boletales</taxon>
        <taxon>Paxilineae</taxon>
        <taxon>Paxillaceae</taxon>
        <taxon>Paxillus</taxon>
    </lineage>
</organism>
<dbReference type="AlphaFoldDB" id="A0A0D0DM35"/>
<gene>
    <name evidence="1" type="ORF">PAXRUDRAFT_829815</name>
</gene>
<dbReference type="Proteomes" id="UP000054538">
    <property type="component" value="Unassembled WGS sequence"/>
</dbReference>
<dbReference type="InParanoid" id="A0A0D0DM35"/>
<accession>A0A0D0DM35</accession>
<name>A0A0D0DM35_9AGAM</name>
<dbReference type="HOGENOM" id="CLU_2292575_0_0_1"/>